<protein>
    <submittedName>
        <fullName evidence="1">Uncharacterized protein</fullName>
    </submittedName>
</protein>
<sequence>MLLNYLLHCFRLPTPYNFLQEYSLSENTPVCPPRVSLVRAPLMAKRDDTGDTPRVKDEIKPNGFLCCFSQCYQLVNRSFKYKMAIKKIVT</sequence>
<dbReference type="EMBL" id="BT052155">
    <property type="protein sequence ID" value="ACJ84817.1"/>
    <property type="molecule type" value="mRNA"/>
</dbReference>
<organism evidence="1">
    <name type="scientific">Medicago truncatula</name>
    <name type="common">Barrel medic</name>
    <name type="synonym">Medicago tribuloides</name>
    <dbReference type="NCBI Taxonomy" id="3880"/>
    <lineage>
        <taxon>Eukaryota</taxon>
        <taxon>Viridiplantae</taxon>
        <taxon>Streptophyta</taxon>
        <taxon>Embryophyta</taxon>
        <taxon>Tracheophyta</taxon>
        <taxon>Spermatophyta</taxon>
        <taxon>Magnoliopsida</taxon>
        <taxon>eudicotyledons</taxon>
        <taxon>Gunneridae</taxon>
        <taxon>Pentapetalae</taxon>
        <taxon>rosids</taxon>
        <taxon>fabids</taxon>
        <taxon>Fabales</taxon>
        <taxon>Fabaceae</taxon>
        <taxon>Papilionoideae</taxon>
        <taxon>50 kb inversion clade</taxon>
        <taxon>NPAAA clade</taxon>
        <taxon>Hologalegina</taxon>
        <taxon>IRL clade</taxon>
        <taxon>Trifolieae</taxon>
        <taxon>Medicago</taxon>
    </lineage>
</organism>
<proteinExistence type="evidence at transcript level"/>
<dbReference type="AlphaFoldDB" id="B7FJ88"/>
<accession>B7FJ88</accession>
<evidence type="ECO:0000313" key="1">
    <source>
        <dbReference type="EMBL" id="ACJ84817.1"/>
    </source>
</evidence>
<reference evidence="1" key="1">
    <citation type="submission" date="2008-12" db="EMBL/GenBank/DDBJ databases">
        <title>Medicago truncatula full length cdna cloning project.</title>
        <authorList>
            <person name="Moskal W."/>
            <person name="Chan A."/>
            <person name="Cheung F."/>
            <person name="Xiao Y."/>
            <person name="Town C.D."/>
        </authorList>
    </citation>
    <scope>NUCLEOTIDE SEQUENCE</scope>
</reference>
<name>B7FJ88_MEDTR</name>